<gene>
    <name evidence="2" type="ORF">IAA83_09165</name>
</gene>
<proteinExistence type="predicted"/>
<feature type="transmembrane region" description="Helical" evidence="1">
    <location>
        <begin position="72"/>
        <end position="95"/>
    </location>
</feature>
<accession>A0A9D1FAH4</accession>
<comment type="caution">
    <text evidence="2">The sequence shown here is derived from an EMBL/GenBank/DDBJ whole genome shotgun (WGS) entry which is preliminary data.</text>
</comment>
<evidence type="ECO:0000256" key="1">
    <source>
        <dbReference type="SAM" id="Phobius"/>
    </source>
</evidence>
<reference evidence="2" key="2">
    <citation type="journal article" date="2021" name="PeerJ">
        <title>Extensive microbial diversity within the chicken gut microbiome revealed by metagenomics and culture.</title>
        <authorList>
            <person name="Gilroy R."/>
            <person name="Ravi A."/>
            <person name="Getino M."/>
            <person name="Pursley I."/>
            <person name="Horton D.L."/>
            <person name="Alikhan N.F."/>
            <person name="Baker D."/>
            <person name="Gharbi K."/>
            <person name="Hall N."/>
            <person name="Watson M."/>
            <person name="Adriaenssens E.M."/>
            <person name="Foster-Nyarko E."/>
            <person name="Jarju S."/>
            <person name="Secka A."/>
            <person name="Antonio M."/>
            <person name="Oren A."/>
            <person name="Chaudhuri R.R."/>
            <person name="La Ragione R."/>
            <person name="Hildebrand F."/>
            <person name="Pallen M.J."/>
        </authorList>
    </citation>
    <scope>NUCLEOTIDE SEQUENCE</scope>
    <source>
        <strain evidence="2">ChiBcec16-1751</strain>
    </source>
</reference>
<evidence type="ECO:0000313" key="3">
    <source>
        <dbReference type="Proteomes" id="UP000886741"/>
    </source>
</evidence>
<protein>
    <submittedName>
        <fullName evidence="2">Uncharacterized protein</fullName>
    </submittedName>
</protein>
<organism evidence="2 3">
    <name type="scientific">Candidatus Avoscillospira avistercoris</name>
    <dbReference type="NCBI Taxonomy" id="2840707"/>
    <lineage>
        <taxon>Bacteria</taxon>
        <taxon>Bacillati</taxon>
        <taxon>Bacillota</taxon>
        <taxon>Clostridia</taxon>
        <taxon>Eubacteriales</taxon>
        <taxon>Oscillospiraceae</taxon>
        <taxon>Oscillospiraceae incertae sedis</taxon>
        <taxon>Candidatus Avoscillospira</taxon>
    </lineage>
</organism>
<sequence>MMQGLLQRYRKLPPMAKYLAISIFVTVIDTAVVWILSMQLSVNLTAANTAGVIMGQIIHYSMASGQVFEMEFGPIGAVIYFSTFVLGLLLANWIITTAFSLSVGLVGDHLAFLFAKGCSIVGPFFALYFLRKFLYGLVKRRKNQ</sequence>
<feature type="transmembrane region" description="Helical" evidence="1">
    <location>
        <begin position="42"/>
        <end position="60"/>
    </location>
</feature>
<keyword evidence="1" id="KW-1133">Transmembrane helix</keyword>
<dbReference type="AlphaFoldDB" id="A0A9D1FAH4"/>
<keyword evidence="1" id="KW-0812">Transmembrane</keyword>
<feature type="transmembrane region" description="Helical" evidence="1">
    <location>
        <begin position="110"/>
        <end position="130"/>
    </location>
</feature>
<name>A0A9D1FAH4_9FIRM</name>
<dbReference type="Proteomes" id="UP000886741">
    <property type="component" value="Unassembled WGS sequence"/>
</dbReference>
<keyword evidence="1" id="KW-0472">Membrane</keyword>
<evidence type="ECO:0000313" key="2">
    <source>
        <dbReference type="EMBL" id="HIS65522.1"/>
    </source>
</evidence>
<dbReference type="EMBL" id="DVJJ01000141">
    <property type="protein sequence ID" value="HIS65522.1"/>
    <property type="molecule type" value="Genomic_DNA"/>
</dbReference>
<reference evidence="2" key="1">
    <citation type="submission" date="2020-10" db="EMBL/GenBank/DDBJ databases">
        <authorList>
            <person name="Gilroy R."/>
        </authorList>
    </citation>
    <scope>NUCLEOTIDE SEQUENCE</scope>
    <source>
        <strain evidence="2">ChiBcec16-1751</strain>
    </source>
</reference>
<feature type="transmembrane region" description="Helical" evidence="1">
    <location>
        <begin position="18"/>
        <end position="36"/>
    </location>
</feature>